<reference evidence="3" key="1">
    <citation type="journal article" date="2019" name="Int. J. Syst. Evol. Microbiol.">
        <title>The Global Catalogue of Microorganisms (GCM) 10K type strain sequencing project: providing services to taxonomists for standard genome sequencing and annotation.</title>
        <authorList>
            <consortium name="The Broad Institute Genomics Platform"/>
            <consortium name="The Broad Institute Genome Sequencing Center for Infectious Disease"/>
            <person name="Wu L."/>
            <person name="Ma J."/>
        </authorList>
    </citation>
    <scope>NUCLEOTIDE SEQUENCE [LARGE SCALE GENOMIC DNA]</scope>
    <source>
        <strain evidence="3">CCUG 53270</strain>
    </source>
</reference>
<evidence type="ECO:0000313" key="3">
    <source>
        <dbReference type="Proteomes" id="UP001597180"/>
    </source>
</evidence>
<proteinExistence type="predicted"/>
<dbReference type="EMBL" id="JBHTLU010000043">
    <property type="protein sequence ID" value="MFD1224246.1"/>
    <property type="molecule type" value="Genomic_DNA"/>
</dbReference>
<dbReference type="Proteomes" id="UP001597180">
    <property type="component" value="Unassembled WGS sequence"/>
</dbReference>
<evidence type="ECO:0000256" key="1">
    <source>
        <dbReference type="SAM" id="MobiDB-lite"/>
    </source>
</evidence>
<dbReference type="Pfam" id="PF13376">
    <property type="entry name" value="OmdA"/>
    <property type="match status" value="1"/>
</dbReference>
<sequence>MEADLVKKLKLQNAERILIMNAPDGYLERISPLPDDTSLDLQPSGEYDFVHLFASNVDELNALGPEAAKAVKQDGLFWISYPKKSSKIKTDLNRDSGWETIHGAGFEGIALISIDDTWSAMRFRPAELVQSTSPRREQRSRQTATTAKPKSRVLEIPEDFQAELESKPEIKAFFDGLSFTHRKEYVRWITDAKREETRVSRVQKSLEKLAAGIKSPFLKS</sequence>
<accession>A0ABW3UWJ0</accession>
<gene>
    <name evidence="2" type="ORF">ACFQ4B_29490</name>
</gene>
<comment type="caution">
    <text evidence="2">The sequence shown here is derived from an EMBL/GenBank/DDBJ whole genome shotgun (WGS) entry which is preliminary data.</text>
</comment>
<feature type="region of interest" description="Disordered" evidence="1">
    <location>
        <begin position="129"/>
        <end position="150"/>
    </location>
</feature>
<dbReference type="RefSeq" id="WP_345590629.1">
    <property type="nucleotide sequence ID" value="NZ_BAABJG010000023.1"/>
</dbReference>
<protein>
    <submittedName>
        <fullName evidence="2">YdeI/OmpD-associated family protein</fullName>
    </submittedName>
</protein>
<evidence type="ECO:0000313" key="2">
    <source>
        <dbReference type="EMBL" id="MFD1224246.1"/>
    </source>
</evidence>
<name>A0ABW3UWJ0_9BACL</name>
<organism evidence="2 3">
    <name type="scientific">Paenibacillus vulneris</name>
    <dbReference type="NCBI Taxonomy" id="1133364"/>
    <lineage>
        <taxon>Bacteria</taxon>
        <taxon>Bacillati</taxon>
        <taxon>Bacillota</taxon>
        <taxon>Bacilli</taxon>
        <taxon>Bacillales</taxon>
        <taxon>Paenibacillaceae</taxon>
        <taxon>Paenibacillus</taxon>
    </lineage>
</organism>
<keyword evidence="3" id="KW-1185">Reference proteome</keyword>